<evidence type="ECO:0000313" key="3">
    <source>
        <dbReference type="EMBL" id="SPK76103.1"/>
    </source>
</evidence>
<dbReference type="PANTHER" id="PTHR42928">
    <property type="entry name" value="TRICARBOXYLATE-BINDING PROTEIN"/>
    <property type="match status" value="1"/>
</dbReference>
<protein>
    <recommendedName>
        <fullName evidence="5">Extra-cytoplasmic solute receptor</fullName>
    </recommendedName>
</protein>
<dbReference type="PIRSF" id="PIRSF017082">
    <property type="entry name" value="YflP"/>
    <property type="match status" value="1"/>
</dbReference>
<evidence type="ECO:0008006" key="5">
    <source>
        <dbReference type="Google" id="ProtNLM"/>
    </source>
</evidence>
<feature type="signal peptide" evidence="2">
    <location>
        <begin position="1"/>
        <end position="20"/>
    </location>
</feature>
<organism evidence="3 4">
    <name type="scientific">Cupriavidus taiwanensis</name>
    <dbReference type="NCBI Taxonomy" id="164546"/>
    <lineage>
        <taxon>Bacteria</taxon>
        <taxon>Pseudomonadati</taxon>
        <taxon>Pseudomonadota</taxon>
        <taxon>Betaproteobacteria</taxon>
        <taxon>Burkholderiales</taxon>
        <taxon>Burkholderiaceae</taxon>
        <taxon>Cupriavidus</taxon>
    </lineage>
</organism>
<dbReference type="InterPro" id="IPR042100">
    <property type="entry name" value="Bug_dom1"/>
</dbReference>
<keyword evidence="2" id="KW-0732">Signal</keyword>
<reference evidence="3 4" key="1">
    <citation type="submission" date="2018-01" db="EMBL/GenBank/DDBJ databases">
        <authorList>
            <person name="Gaut B.S."/>
            <person name="Morton B.R."/>
            <person name="Clegg M.T."/>
            <person name="Duvall M.R."/>
        </authorList>
    </citation>
    <scope>NUCLEOTIDE SEQUENCE [LARGE SCALE GENOMIC DNA]</scope>
    <source>
        <strain evidence="3">Cupriavidus taiwanensis LMG 19425</strain>
        <plasmid evidence="4">Plasmid ii</plasmid>
    </source>
</reference>
<dbReference type="Gene3D" id="3.40.190.10">
    <property type="entry name" value="Periplasmic binding protein-like II"/>
    <property type="match status" value="1"/>
</dbReference>
<evidence type="ECO:0000313" key="4">
    <source>
        <dbReference type="Proteomes" id="UP000255505"/>
    </source>
</evidence>
<dbReference type="CDD" id="cd07012">
    <property type="entry name" value="PBP2_Bug_TTT"/>
    <property type="match status" value="1"/>
</dbReference>
<dbReference type="AlphaFoldDB" id="A0A375IN24"/>
<dbReference type="Proteomes" id="UP000255505">
    <property type="component" value="Plasmid II"/>
</dbReference>
<proteinExistence type="inferred from homology"/>
<dbReference type="SUPFAM" id="SSF53850">
    <property type="entry name" value="Periplasmic binding protein-like II"/>
    <property type="match status" value="1"/>
</dbReference>
<name>A0A375IN24_9BURK</name>
<geneLocation type="plasmid" evidence="3">
    <name>II</name>
</geneLocation>
<evidence type="ECO:0000256" key="1">
    <source>
        <dbReference type="ARBA" id="ARBA00006987"/>
    </source>
</evidence>
<feature type="chain" id="PRO_5016821289" description="Extra-cytoplasmic solute receptor" evidence="2">
    <location>
        <begin position="21"/>
        <end position="323"/>
    </location>
</feature>
<keyword evidence="3" id="KW-0614">Plasmid</keyword>
<sequence>MKWKLAIGMAAMAFSMLARADGYPGKPITFVVPAPPGGATDAIARTLAEVMSRRMGQPILVDNKPGAGGMIGAQFVARAAPDGYTLLVTPSGPILTAPFLHAKVPYDVKRDLSFISQICTGQLVLAVNPQKVPAKTVKEFIAWAQQRKGAVTYGSYGVGSAAHLMGAYLSQANKLEMTHAPYKGESPMVQDLIGGQIDWAMGSVGVMAPYLQSGRLRALAVMGERQLPELPNVPTMDAAGFPDPEYRPVGWAALLGPANLPPAVMNRLEQEARAAVQTTEMKARFQVYGLEALGTTSTAFRRDFDATLPVTERMVRLSGAKIE</sequence>
<evidence type="ECO:0000256" key="2">
    <source>
        <dbReference type="SAM" id="SignalP"/>
    </source>
</evidence>
<dbReference type="Pfam" id="PF03401">
    <property type="entry name" value="TctC"/>
    <property type="match status" value="1"/>
</dbReference>
<dbReference type="RefSeq" id="WP_115665681.1">
    <property type="nucleotide sequence ID" value="NZ_LT976968.1"/>
</dbReference>
<comment type="similarity">
    <text evidence="1">Belongs to the UPF0065 (bug) family.</text>
</comment>
<dbReference type="Gene3D" id="3.40.190.150">
    <property type="entry name" value="Bordetella uptake gene, domain 1"/>
    <property type="match status" value="1"/>
</dbReference>
<accession>A0A375IN24</accession>
<gene>
    <name evidence="3" type="ORF">CT19425_MP70263</name>
</gene>
<dbReference type="EMBL" id="LT991977">
    <property type="protein sequence ID" value="SPK76103.1"/>
    <property type="molecule type" value="Genomic_DNA"/>
</dbReference>
<dbReference type="InterPro" id="IPR005064">
    <property type="entry name" value="BUG"/>
</dbReference>
<dbReference type="PANTHER" id="PTHR42928:SF5">
    <property type="entry name" value="BLR1237 PROTEIN"/>
    <property type="match status" value="1"/>
</dbReference>